<dbReference type="EMBL" id="PZQS01000013">
    <property type="protein sequence ID" value="PVD19617.1"/>
    <property type="molecule type" value="Genomic_DNA"/>
</dbReference>
<name>A0A2T7NEL0_POMCA</name>
<evidence type="ECO:0000313" key="2">
    <source>
        <dbReference type="EMBL" id="PVD19617.1"/>
    </source>
</evidence>
<dbReference type="PANTHER" id="PTHR12242">
    <property type="entry name" value="OS02G0130600 PROTEIN-RELATED"/>
    <property type="match status" value="1"/>
</dbReference>
<gene>
    <name evidence="2" type="ORF">C0Q70_20107</name>
</gene>
<organism evidence="2 3">
    <name type="scientific">Pomacea canaliculata</name>
    <name type="common">Golden apple snail</name>
    <dbReference type="NCBI Taxonomy" id="400727"/>
    <lineage>
        <taxon>Eukaryota</taxon>
        <taxon>Metazoa</taxon>
        <taxon>Spiralia</taxon>
        <taxon>Lophotrochozoa</taxon>
        <taxon>Mollusca</taxon>
        <taxon>Gastropoda</taxon>
        <taxon>Caenogastropoda</taxon>
        <taxon>Architaenioglossa</taxon>
        <taxon>Ampullarioidea</taxon>
        <taxon>Ampullariidae</taxon>
        <taxon>Pomacea</taxon>
    </lineage>
</organism>
<dbReference type="PANTHER" id="PTHR12242:SF1">
    <property type="entry name" value="MYND-TYPE DOMAIN-CONTAINING PROTEIN"/>
    <property type="match status" value="1"/>
</dbReference>
<proteinExistence type="predicted"/>
<feature type="transmembrane region" description="Helical" evidence="1">
    <location>
        <begin position="80"/>
        <end position="106"/>
    </location>
</feature>
<dbReference type="GO" id="GO:0016020">
    <property type="term" value="C:membrane"/>
    <property type="evidence" value="ECO:0007669"/>
    <property type="project" value="TreeGrafter"/>
</dbReference>
<keyword evidence="3" id="KW-1185">Reference proteome</keyword>
<dbReference type="STRING" id="400727.A0A2T7NEL0"/>
<reference evidence="2 3" key="1">
    <citation type="submission" date="2018-04" db="EMBL/GenBank/DDBJ databases">
        <title>The genome of golden apple snail Pomacea canaliculata provides insight into stress tolerance and invasive adaptation.</title>
        <authorList>
            <person name="Liu C."/>
            <person name="Liu B."/>
            <person name="Ren Y."/>
            <person name="Zhang Y."/>
            <person name="Wang H."/>
            <person name="Li S."/>
            <person name="Jiang F."/>
            <person name="Yin L."/>
            <person name="Zhang G."/>
            <person name="Qian W."/>
            <person name="Fan W."/>
        </authorList>
    </citation>
    <scope>NUCLEOTIDE SEQUENCE [LARGE SCALE GENOMIC DNA]</scope>
    <source>
        <strain evidence="2">SZHN2017</strain>
        <tissue evidence="2">Muscle</tissue>
    </source>
</reference>
<keyword evidence="1" id="KW-0812">Transmembrane</keyword>
<dbReference type="OrthoDB" id="419711at2759"/>
<dbReference type="InterPro" id="IPR049352">
    <property type="entry name" value="Rost"/>
</dbReference>
<feature type="transmembrane region" description="Helical" evidence="1">
    <location>
        <begin position="231"/>
        <end position="259"/>
    </location>
</feature>
<feature type="transmembrane region" description="Helical" evidence="1">
    <location>
        <begin position="186"/>
        <end position="206"/>
    </location>
</feature>
<accession>A0A2T7NEL0</accession>
<sequence>MAGDEEEEEKRFTMIYSLKSEFKCRKFGASHKSREVFFSSQWLHPKIYLVWRIFWALYHLGWMTYDVWYDVTNNPHLGTWLIYLTNWTFLWLTACCLLDAIVVCYSNCTESSAEELPWFMQLLWLAYEVSVVCSLFVSIVYWSVMFGHRKNFGPLAELTLPSLVTHLFNSIYVLTDLCVRATPIRLLHAVYSILYLLTYLVFAVIYTETGGKNMNGDNFIYRPMDWSDASILAVFVLAMAALAVLHLMVYTIAVVRGVVTEKVCRCKKNSLDVVVHESLYTASQLVI</sequence>
<protein>
    <recommendedName>
        <fullName evidence="4">Protein rolling stone</fullName>
    </recommendedName>
</protein>
<feature type="transmembrane region" description="Helical" evidence="1">
    <location>
        <begin position="155"/>
        <end position="174"/>
    </location>
</feature>
<dbReference type="Proteomes" id="UP000245119">
    <property type="component" value="Linkage Group LG13"/>
</dbReference>
<dbReference type="Pfam" id="PF21534">
    <property type="entry name" value="Rost"/>
    <property type="match status" value="1"/>
</dbReference>
<feature type="transmembrane region" description="Helical" evidence="1">
    <location>
        <begin position="49"/>
        <end position="68"/>
    </location>
</feature>
<evidence type="ECO:0000313" key="3">
    <source>
        <dbReference type="Proteomes" id="UP000245119"/>
    </source>
</evidence>
<comment type="caution">
    <text evidence="2">The sequence shown here is derived from an EMBL/GenBank/DDBJ whole genome shotgun (WGS) entry which is preliminary data.</text>
</comment>
<evidence type="ECO:0000256" key="1">
    <source>
        <dbReference type="SAM" id="Phobius"/>
    </source>
</evidence>
<evidence type="ECO:0008006" key="4">
    <source>
        <dbReference type="Google" id="ProtNLM"/>
    </source>
</evidence>
<keyword evidence="1" id="KW-1133">Transmembrane helix</keyword>
<keyword evidence="1" id="KW-0472">Membrane</keyword>
<feature type="transmembrane region" description="Helical" evidence="1">
    <location>
        <begin position="118"/>
        <end position="143"/>
    </location>
</feature>
<dbReference type="AlphaFoldDB" id="A0A2T7NEL0"/>